<dbReference type="Proteomes" id="UP001165186">
    <property type="component" value="Unassembled WGS sequence"/>
</dbReference>
<accession>A0ACB5S4D0</accession>
<keyword evidence="1" id="KW-0808">Transferase</keyword>
<sequence>MASPTPKDTTFRNYTSARADAYAAARGSYPTDLYAAILARHEQTAGQFGTLLDVGCGPGNAARDLAPAFDHAVGCDPGEAMVATARRLGGKTRAGEDVRWEVRSAEECADVPGLGGGSVDLLTAAMAAHWFEMPLFWRQAAEVVKPGGSVAIFAKANYFCHPSDPNAEQVQRVFDEFERDTLAPYYLPGNHLCRNFYKDLQLPWQSDDPTPEFPEERFERHLFNLDGAMDGPDGKDYFGGSQTVTLKQLEKMMGTASIVTKWRDDHPEDVGTERDIVKIVSNTLEDANGGSDIRIGCGFVILFFKRQYTLYLHHILSTQPPTTGARISLIDVPHNDWNTLTRTLLAHLPTHRPLLPSLIPSTFHAQVLPTATVDIGVSWSALHFLSRAPAPLAPSATDAELLARFVRHSAATAHADLVGFLAHRARETRAGGVFVGAMLAHVEADGATPNQAGVIAATVAARREFVARGRLGAGVAGVLVPARARARAEVEAALGEVGGWWAVEACVVEEVVHPAYDVLVAEVEAGGGEEAYRRYAGSVARWWVAALGGMLTGVGVEGEETVEEKRVMEELTERIAEIFFEQYRDDPTKSANWFLRLRRK</sequence>
<gene>
    <name evidence="1" type="primary">g9922</name>
    <name evidence="1" type="ORF">NpPPO83_00009922</name>
</gene>
<reference evidence="1" key="1">
    <citation type="submission" date="2024-09" db="EMBL/GenBank/DDBJ databases">
        <title>Draft Genome Sequences of Neofusicoccum parvum.</title>
        <authorList>
            <person name="Ashida A."/>
            <person name="Camagna M."/>
            <person name="Tanaka A."/>
            <person name="Takemoto D."/>
        </authorList>
    </citation>
    <scope>NUCLEOTIDE SEQUENCE</scope>
    <source>
        <strain evidence="1">PPO83</strain>
    </source>
</reference>
<organism evidence="1 2">
    <name type="scientific">Neofusicoccum parvum</name>
    <dbReference type="NCBI Taxonomy" id="310453"/>
    <lineage>
        <taxon>Eukaryota</taxon>
        <taxon>Fungi</taxon>
        <taxon>Dikarya</taxon>
        <taxon>Ascomycota</taxon>
        <taxon>Pezizomycotina</taxon>
        <taxon>Dothideomycetes</taxon>
        <taxon>Dothideomycetes incertae sedis</taxon>
        <taxon>Botryosphaeriales</taxon>
        <taxon>Botryosphaeriaceae</taxon>
        <taxon>Neofusicoccum</taxon>
    </lineage>
</organism>
<keyword evidence="1" id="KW-0489">Methyltransferase</keyword>
<proteinExistence type="predicted"/>
<protein>
    <submittedName>
        <fullName evidence="1">Methyltransferase domain-containing protein</fullName>
    </submittedName>
</protein>
<keyword evidence="2" id="KW-1185">Reference proteome</keyword>
<dbReference type="EMBL" id="BSXG01000039">
    <property type="protein sequence ID" value="GME27663.1"/>
    <property type="molecule type" value="Genomic_DNA"/>
</dbReference>
<evidence type="ECO:0000313" key="2">
    <source>
        <dbReference type="Proteomes" id="UP001165186"/>
    </source>
</evidence>
<name>A0ACB5S4D0_9PEZI</name>
<comment type="caution">
    <text evidence="1">The sequence shown here is derived from an EMBL/GenBank/DDBJ whole genome shotgun (WGS) entry which is preliminary data.</text>
</comment>
<evidence type="ECO:0000313" key="1">
    <source>
        <dbReference type="EMBL" id="GME27663.1"/>
    </source>
</evidence>